<dbReference type="AlphaFoldDB" id="A0A1I8JJV4"/>
<dbReference type="WBParaSite" id="maker-uti_cns_0048402-snap-gene-0.7-mRNA-1">
    <property type="protein sequence ID" value="maker-uti_cns_0048402-snap-gene-0.7-mRNA-1"/>
    <property type="gene ID" value="maker-uti_cns_0048402-snap-gene-0.7"/>
</dbReference>
<feature type="signal peptide" evidence="5">
    <location>
        <begin position="1"/>
        <end position="17"/>
    </location>
</feature>
<dbReference type="WBParaSite" id="maker-uti_cns_0046928-snap-gene-0.4-mRNA-1">
    <property type="protein sequence ID" value="maker-uti_cns_0046928-snap-gene-0.4-mRNA-1"/>
    <property type="gene ID" value="maker-uti_cns_0046928-snap-gene-0.4"/>
</dbReference>
<keyword evidence="3" id="KW-0964">Secreted</keyword>
<comment type="subcellular location">
    <subcellularLocation>
        <location evidence="1">Secreted</location>
    </subcellularLocation>
</comment>
<dbReference type="GO" id="GO:0005576">
    <property type="term" value="C:extracellular region"/>
    <property type="evidence" value="ECO:0007669"/>
    <property type="project" value="UniProtKB-SubCell"/>
</dbReference>
<evidence type="ECO:0000256" key="3">
    <source>
        <dbReference type="ARBA" id="ARBA00022525"/>
    </source>
</evidence>
<evidence type="ECO:0000256" key="1">
    <source>
        <dbReference type="ARBA" id="ARBA00004613"/>
    </source>
</evidence>
<accession>A0A1I8JJV4</accession>
<feature type="chain" id="PRO_5011395281" evidence="5">
    <location>
        <begin position="18"/>
        <end position="92"/>
    </location>
</feature>
<protein>
    <submittedName>
        <fullName evidence="7 8">Pancreatic hormone</fullName>
    </submittedName>
</protein>
<proteinExistence type="inferred from homology"/>
<evidence type="ECO:0000256" key="5">
    <source>
        <dbReference type="SAM" id="SignalP"/>
    </source>
</evidence>
<organism evidence="6 8">
    <name type="scientific">Macrostomum lignano</name>
    <dbReference type="NCBI Taxonomy" id="282301"/>
    <lineage>
        <taxon>Eukaryota</taxon>
        <taxon>Metazoa</taxon>
        <taxon>Spiralia</taxon>
        <taxon>Lophotrochozoa</taxon>
        <taxon>Platyhelminthes</taxon>
        <taxon>Rhabditophora</taxon>
        <taxon>Macrostomorpha</taxon>
        <taxon>Macrostomida</taxon>
        <taxon>Macrostomidae</taxon>
        <taxon>Macrostomum</taxon>
    </lineage>
</organism>
<dbReference type="PROSITE" id="PS50276">
    <property type="entry name" value="PANCREATIC_HORMONE_2"/>
    <property type="match status" value="1"/>
</dbReference>
<sequence length="92" mass="9741">MIPLLLLLLSGVALAAAIPAADYGGVPPELLEALSAASQLGGGGEVADFGVPPPPDPSHFRTPEDLKDYLDKLRLYYALVSLPRFGKRASRR</sequence>
<name>A0A1I8JJV4_9PLAT</name>
<keyword evidence="5" id="KW-0732">Signal</keyword>
<evidence type="ECO:0000256" key="2">
    <source>
        <dbReference type="ARBA" id="ARBA00010022"/>
    </source>
</evidence>
<evidence type="ECO:0000313" key="7">
    <source>
        <dbReference type="WBParaSite" id="maker-uti_cns_0046928-snap-gene-0.4-mRNA-1"/>
    </source>
</evidence>
<keyword evidence="6" id="KW-1185">Reference proteome</keyword>
<dbReference type="Pfam" id="PF00159">
    <property type="entry name" value="Hormone_3"/>
    <property type="match status" value="1"/>
</dbReference>
<reference evidence="7 8" key="1">
    <citation type="submission" date="2016-11" db="UniProtKB">
        <authorList>
            <consortium name="WormBaseParasite"/>
        </authorList>
    </citation>
    <scope>IDENTIFICATION</scope>
</reference>
<dbReference type="InterPro" id="IPR001955">
    <property type="entry name" value="Pancreatic_hormone-like"/>
</dbReference>
<evidence type="ECO:0000313" key="8">
    <source>
        <dbReference type="WBParaSite" id="maker-uti_cns_0048402-snap-gene-0.7-mRNA-1"/>
    </source>
</evidence>
<evidence type="ECO:0000313" key="6">
    <source>
        <dbReference type="Proteomes" id="UP000095280"/>
    </source>
</evidence>
<dbReference type="GO" id="GO:0005179">
    <property type="term" value="F:hormone activity"/>
    <property type="evidence" value="ECO:0007669"/>
    <property type="project" value="InterPro"/>
</dbReference>
<dbReference type="SMART" id="SM00309">
    <property type="entry name" value="PAH"/>
    <property type="match status" value="1"/>
</dbReference>
<comment type="similarity">
    <text evidence="2 4">Belongs to the NPY family.</text>
</comment>
<dbReference type="Proteomes" id="UP000095280">
    <property type="component" value="Unplaced"/>
</dbReference>
<evidence type="ECO:0000256" key="4">
    <source>
        <dbReference type="RuleBase" id="RU000656"/>
    </source>
</evidence>